<reference evidence="1" key="1">
    <citation type="submission" date="2020-05" db="EMBL/GenBank/DDBJ databases">
        <authorList>
            <person name="Zhu T."/>
            <person name="Keshari N."/>
            <person name="Lu X."/>
        </authorList>
    </citation>
    <scope>NUCLEOTIDE SEQUENCE</scope>
    <source>
        <strain evidence="1">NK1-12</strain>
    </source>
</reference>
<dbReference type="AlphaFoldDB" id="A0AA96WUZ9"/>
<sequence length="147" mass="16220">MSGSLIRFTRGFTTSSSTSGSITSSTSRLSRRPSLLIFLSAFVLCSSLSGCRHVSIIQSVQANPHRNWFNSTVYLQGTVSDQAPLVKGQLYELKDSTGKVWVLSPTNNLKLGDQIRIKGQVRYEVIEIAGQNLGEVYIEEQQQLPPD</sequence>
<gene>
    <name evidence="1" type="ORF">HJG54_14625</name>
</gene>
<dbReference type="InterPro" id="IPR036700">
    <property type="entry name" value="BOBF_sf"/>
</dbReference>
<dbReference type="SUPFAM" id="SSF101756">
    <property type="entry name" value="Hypothetical protein YgiW"/>
    <property type="match status" value="1"/>
</dbReference>
<evidence type="ECO:0000313" key="1">
    <source>
        <dbReference type="EMBL" id="WNZ23967.1"/>
    </source>
</evidence>
<proteinExistence type="predicted"/>
<name>A0AA96WUZ9_9CYAN</name>
<protein>
    <submittedName>
        <fullName evidence="1">Uncharacterized protein</fullName>
    </submittedName>
</protein>
<dbReference type="EMBL" id="CP053586">
    <property type="protein sequence ID" value="WNZ23967.1"/>
    <property type="molecule type" value="Genomic_DNA"/>
</dbReference>
<accession>A0AA96WUZ9</accession>
<organism evidence="1">
    <name type="scientific">Leptolyngbya sp. NK1-12</name>
    <dbReference type="NCBI Taxonomy" id="2547451"/>
    <lineage>
        <taxon>Bacteria</taxon>
        <taxon>Bacillati</taxon>
        <taxon>Cyanobacteriota</taxon>
        <taxon>Cyanophyceae</taxon>
        <taxon>Leptolyngbyales</taxon>
        <taxon>Leptolyngbyaceae</taxon>
        <taxon>Leptolyngbya group</taxon>
        <taxon>Leptolyngbya</taxon>
    </lineage>
</organism>
<dbReference type="RefSeq" id="WP_316429509.1">
    <property type="nucleotide sequence ID" value="NZ_CP053586.1"/>
</dbReference>